<dbReference type="RefSeq" id="WP_184565320.1">
    <property type="nucleotide sequence ID" value="NZ_JACIEI010000005.1"/>
</dbReference>
<dbReference type="Proteomes" id="UP000530268">
    <property type="component" value="Unassembled WGS sequence"/>
</dbReference>
<dbReference type="PANTHER" id="PTHR33337:SF40">
    <property type="entry name" value="CENP-V_GFA DOMAIN-CONTAINING PROTEIN-RELATED"/>
    <property type="match status" value="1"/>
</dbReference>
<feature type="domain" description="CENP-V/GFA" evidence="5">
    <location>
        <begin position="2"/>
        <end position="114"/>
    </location>
</feature>
<keyword evidence="3" id="KW-0862">Zinc</keyword>
<reference evidence="6 7" key="1">
    <citation type="submission" date="2020-08" db="EMBL/GenBank/DDBJ databases">
        <title>Genomic Encyclopedia of Type Strains, Phase IV (KMG-IV): sequencing the most valuable type-strain genomes for metagenomic binning, comparative biology and taxonomic classification.</title>
        <authorList>
            <person name="Goeker M."/>
        </authorList>
    </citation>
    <scope>NUCLEOTIDE SEQUENCE [LARGE SCALE GENOMIC DNA]</scope>
    <source>
        <strain evidence="6 7">DSM 102234</strain>
    </source>
</reference>
<keyword evidence="4" id="KW-0456">Lyase</keyword>
<dbReference type="SUPFAM" id="SSF51316">
    <property type="entry name" value="Mss4-like"/>
    <property type="match status" value="1"/>
</dbReference>
<sequence>MLKGSCLCGTITFTAAKAARDPAACHCTQCRKQSGHHWASVQVMDDDLQITGTPRWYASSTTAKRGFCPTCGSFLFWKGQADLDTGISLGVLDGATGLRLERHIFTDDKGDYYDISDNASDGPSKT</sequence>
<organism evidence="6 7">
    <name type="scientific">Sulfitobacter undariae</name>
    <dbReference type="NCBI Taxonomy" id="1563671"/>
    <lineage>
        <taxon>Bacteria</taxon>
        <taxon>Pseudomonadati</taxon>
        <taxon>Pseudomonadota</taxon>
        <taxon>Alphaproteobacteria</taxon>
        <taxon>Rhodobacterales</taxon>
        <taxon>Roseobacteraceae</taxon>
        <taxon>Sulfitobacter</taxon>
    </lineage>
</organism>
<accession>A0A7W6E417</accession>
<proteinExistence type="inferred from homology"/>
<dbReference type="Gene3D" id="3.90.1590.10">
    <property type="entry name" value="glutathione-dependent formaldehyde- activating enzyme (gfa)"/>
    <property type="match status" value="1"/>
</dbReference>
<dbReference type="PROSITE" id="PS51891">
    <property type="entry name" value="CENP_V_GFA"/>
    <property type="match status" value="1"/>
</dbReference>
<dbReference type="GO" id="GO:0046872">
    <property type="term" value="F:metal ion binding"/>
    <property type="evidence" value="ECO:0007669"/>
    <property type="project" value="UniProtKB-KW"/>
</dbReference>
<dbReference type="EMBL" id="JACIEI010000005">
    <property type="protein sequence ID" value="MBB3994357.1"/>
    <property type="molecule type" value="Genomic_DNA"/>
</dbReference>
<evidence type="ECO:0000256" key="4">
    <source>
        <dbReference type="ARBA" id="ARBA00023239"/>
    </source>
</evidence>
<evidence type="ECO:0000256" key="3">
    <source>
        <dbReference type="ARBA" id="ARBA00022833"/>
    </source>
</evidence>
<comment type="similarity">
    <text evidence="1">Belongs to the Gfa family.</text>
</comment>
<dbReference type="InterPro" id="IPR011057">
    <property type="entry name" value="Mss4-like_sf"/>
</dbReference>
<evidence type="ECO:0000313" key="6">
    <source>
        <dbReference type="EMBL" id="MBB3994357.1"/>
    </source>
</evidence>
<gene>
    <name evidence="6" type="ORF">GGR95_002002</name>
</gene>
<dbReference type="GO" id="GO:0016846">
    <property type="term" value="F:carbon-sulfur lyase activity"/>
    <property type="evidence" value="ECO:0007669"/>
    <property type="project" value="InterPro"/>
</dbReference>
<evidence type="ECO:0000256" key="2">
    <source>
        <dbReference type="ARBA" id="ARBA00022723"/>
    </source>
</evidence>
<keyword evidence="7" id="KW-1185">Reference proteome</keyword>
<dbReference type="AlphaFoldDB" id="A0A7W6E417"/>
<dbReference type="Pfam" id="PF04828">
    <property type="entry name" value="GFA"/>
    <property type="match status" value="1"/>
</dbReference>
<comment type="caution">
    <text evidence="6">The sequence shown here is derived from an EMBL/GenBank/DDBJ whole genome shotgun (WGS) entry which is preliminary data.</text>
</comment>
<evidence type="ECO:0000259" key="5">
    <source>
        <dbReference type="PROSITE" id="PS51891"/>
    </source>
</evidence>
<evidence type="ECO:0000256" key="1">
    <source>
        <dbReference type="ARBA" id="ARBA00005495"/>
    </source>
</evidence>
<dbReference type="InterPro" id="IPR006913">
    <property type="entry name" value="CENP-V/GFA"/>
</dbReference>
<protein>
    <recommendedName>
        <fullName evidence="5">CENP-V/GFA domain-containing protein</fullName>
    </recommendedName>
</protein>
<name>A0A7W6E417_9RHOB</name>
<keyword evidence="2" id="KW-0479">Metal-binding</keyword>
<dbReference type="PANTHER" id="PTHR33337">
    <property type="entry name" value="GFA DOMAIN-CONTAINING PROTEIN"/>
    <property type="match status" value="1"/>
</dbReference>
<evidence type="ECO:0000313" key="7">
    <source>
        <dbReference type="Proteomes" id="UP000530268"/>
    </source>
</evidence>